<dbReference type="InterPro" id="IPR004307">
    <property type="entry name" value="TspO_MBR"/>
</dbReference>
<dbReference type="CDD" id="cd15904">
    <property type="entry name" value="TSPO_MBR"/>
    <property type="match status" value="1"/>
</dbReference>
<name>A0A5C6ZJE5_9FLAO</name>
<keyword evidence="8" id="KW-1185">Reference proteome</keyword>
<dbReference type="PANTHER" id="PTHR10057:SF0">
    <property type="entry name" value="TRANSLOCATOR PROTEIN"/>
    <property type="match status" value="1"/>
</dbReference>
<dbReference type="OrthoDB" id="9795496at2"/>
<feature type="transmembrane region" description="Helical" evidence="6">
    <location>
        <begin position="7"/>
        <end position="26"/>
    </location>
</feature>
<comment type="similarity">
    <text evidence="2">Belongs to the TspO/BZRP family.</text>
</comment>
<accession>A0A5C6ZJE5</accession>
<protein>
    <submittedName>
        <fullName evidence="7">Tryptophan-rich sensory protein</fullName>
    </submittedName>
</protein>
<dbReference type="RefSeq" id="WP_147085823.1">
    <property type="nucleotide sequence ID" value="NZ_VORM01000005.1"/>
</dbReference>
<feature type="transmembrane region" description="Helical" evidence="6">
    <location>
        <begin position="76"/>
        <end position="93"/>
    </location>
</feature>
<dbReference type="GO" id="GO:0016020">
    <property type="term" value="C:membrane"/>
    <property type="evidence" value="ECO:0007669"/>
    <property type="project" value="UniProtKB-SubCell"/>
</dbReference>
<comment type="subcellular location">
    <subcellularLocation>
        <location evidence="1">Membrane</location>
        <topology evidence="1">Multi-pass membrane protein</topology>
    </subcellularLocation>
</comment>
<evidence type="ECO:0000256" key="1">
    <source>
        <dbReference type="ARBA" id="ARBA00004141"/>
    </source>
</evidence>
<evidence type="ECO:0000256" key="5">
    <source>
        <dbReference type="ARBA" id="ARBA00023136"/>
    </source>
</evidence>
<dbReference type="AlphaFoldDB" id="A0A5C6ZJE5"/>
<evidence type="ECO:0000313" key="7">
    <source>
        <dbReference type="EMBL" id="TXD89879.1"/>
    </source>
</evidence>
<keyword evidence="5 6" id="KW-0472">Membrane</keyword>
<evidence type="ECO:0000256" key="4">
    <source>
        <dbReference type="ARBA" id="ARBA00022989"/>
    </source>
</evidence>
<evidence type="ECO:0000313" key="8">
    <source>
        <dbReference type="Proteomes" id="UP000321578"/>
    </source>
</evidence>
<sequence length="153" mass="17499">MKFWKAFIVFLILNFAALGLGAWLMGDGAQSQWYLALNKAPWTPPGWVFGAAWTSIMILFSIYMAFLINARTTKKVIILFFVQFLLNISWNLVFFNQQLIAIGLAVITALTLIVAAFFVTYLNDLKWKSLLILPYLIWLGIATSLNLYVFIYN</sequence>
<evidence type="ECO:0000256" key="6">
    <source>
        <dbReference type="SAM" id="Phobius"/>
    </source>
</evidence>
<dbReference type="Pfam" id="PF03073">
    <property type="entry name" value="TspO_MBR"/>
    <property type="match status" value="1"/>
</dbReference>
<feature type="transmembrane region" description="Helical" evidence="6">
    <location>
        <begin position="46"/>
        <end position="69"/>
    </location>
</feature>
<feature type="transmembrane region" description="Helical" evidence="6">
    <location>
        <begin position="99"/>
        <end position="123"/>
    </location>
</feature>
<dbReference type="Proteomes" id="UP000321578">
    <property type="component" value="Unassembled WGS sequence"/>
</dbReference>
<evidence type="ECO:0000256" key="3">
    <source>
        <dbReference type="ARBA" id="ARBA00022692"/>
    </source>
</evidence>
<dbReference type="PIRSF" id="PIRSF005859">
    <property type="entry name" value="PBR"/>
    <property type="match status" value="1"/>
</dbReference>
<proteinExistence type="inferred from homology"/>
<keyword evidence="3 6" id="KW-0812">Transmembrane</keyword>
<comment type="caution">
    <text evidence="7">The sequence shown here is derived from an EMBL/GenBank/DDBJ whole genome shotgun (WGS) entry which is preliminary data.</text>
</comment>
<gene>
    <name evidence="7" type="ORF">ESY86_06665</name>
</gene>
<evidence type="ECO:0000256" key="2">
    <source>
        <dbReference type="ARBA" id="ARBA00007524"/>
    </source>
</evidence>
<feature type="transmembrane region" description="Helical" evidence="6">
    <location>
        <begin position="130"/>
        <end position="151"/>
    </location>
</feature>
<reference evidence="7 8" key="1">
    <citation type="submission" date="2019-08" db="EMBL/GenBank/DDBJ databases">
        <title>Genomes of Subsaximicrobium wynnwilliamsii strains.</title>
        <authorList>
            <person name="Bowman J.P."/>
        </authorList>
    </citation>
    <scope>NUCLEOTIDE SEQUENCE [LARGE SCALE GENOMIC DNA]</scope>
    <source>
        <strain evidence="7 8">2-80-2</strain>
    </source>
</reference>
<dbReference type="GO" id="GO:0033013">
    <property type="term" value="P:tetrapyrrole metabolic process"/>
    <property type="evidence" value="ECO:0007669"/>
    <property type="project" value="UniProtKB-ARBA"/>
</dbReference>
<dbReference type="PANTHER" id="PTHR10057">
    <property type="entry name" value="PERIPHERAL-TYPE BENZODIAZEPINE RECEPTOR"/>
    <property type="match status" value="1"/>
</dbReference>
<dbReference type="EMBL" id="VORO01000005">
    <property type="protein sequence ID" value="TXD89879.1"/>
    <property type="molecule type" value="Genomic_DNA"/>
</dbReference>
<keyword evidence="4 6" id="KW-1133">Transmembrane helix</keyword>
<dbReference type="InterPro" id="IPR038330">
    <property type="entry name" value="TspO/MBR-related_sf"/>
</dbReference>
<organism evidence="7 8">
    <name type="scientific">Subsaximicrobium wynnwilliamsii</name>
    <dbReference type="NCBI Taxonomy" id="291179"/>
    <lineage>
        <taxon>Bacteria</taxon>
        <taxon>Pseudomonadati</taxon>
        <taxon>Bacteroidota</taxon>
        <taxon>Flavobacteriia</taxon>
        <taxon>Flavobacteriales</taxon>
        <taxon>Flavobacteriaceae</taxon>
        <taxon>Subsaximicrobium</taxon>
    </lineage>
</organism>
<dbReference type="Gene3D" id="1.20.1260.100">
    <property type="entry name" value="TspO/MBR protein"/>
    <property type="match status" value="1"/>
</dbReference>